<dbReference type="PANTHER" id="PTHR19303:SF74">
    <property type="entry name" value="POGO TRANSPOSABLE ELEMENT WITH KRAB DOMAIN"/>
    <property type="match status" value="1"/>
</dbReference>
<sequence>MDKVKYTPVQIYNMDETAVSNVQKRTQKIVAMKKKHQIGAVSSAERGTNTIVVFSFGAVGHYLPPMFIFRRKRMADDLKSGGPPGSHIECQEKGWMDLDLFVSWIQQFIRHVKPSEANPILLIFDGHASHTSNLKAIEIAKTYNIVMLSLPPHYTHKLQPLDVGFFKPFQTYYDQAIESRLCQQPGFGILPSDIPSLVNTAFSRHASIESAVSAFRKCSIWPLDVNIFPDAEYAATDIACRETESLSPIGINNTIPLSSESSCASVVSTSSVALQSTSKCVTSSSSVSTTVTASVPGISSTCINKTALMTAILKTGVVLNGTATYNS</sequence>
<evidence type="ECO:0000313" key="3">
    <source>
        <dbReference type="Proteomes" id="UP000735302"/>
    </source>
</evidence>
<evidence type="ECO:0000259" key="1">
    <source>
        <dbReference type="Pfam" id="PF03184"/>
    </source>
</evidence>
<dbReference type="Proteomes" id="UP000735302">
    <property type="component" value="Unassembled WGS sequence"/>
</dbReference>
<dbReference type="GO" id="GO:0003677">
    <property type="term" value="F:DNA binding"/>
    <property type="evidence" value="ECO:0007669"/>
    <property type="project" value="TreeGrafter"/>
</dbReference>
<dbReference type="Pfam" id="PF03184">
    <property type="entry name" value="DDE_1"/>
    <property type="match status" value="1"/>
</dbReference>
<dbReference type="AlphaFoldDB" id="A0AAV4DVI1"/>
<dbReference type="InterPro" id="IPR004875">
    <property type="entry name" value="DDE_SF_endonuclease_dom"/>
</dbReference>
<proteinExistence type="predicted"/>
<keyword evidence="3" id="KW-1185">Reference proteome</keyword>
<accession>A0AAV4DVI1</accession>
<reference evidence="2 3" key="1">
    <citation type="journal article" date="2021" name="Elife">
        <title>Chloroplast acquisition without the gene transfer in kleptoplastic sea slugs, Plakobranchus ocellatus.</title>
        <authorList>
            <person name="Maeda T."/>
            <person name="Takahashi S."/>
            <person name="Yoshida T."/>
            <person name="Shimamura S."/>
            <person name="Takaki Y."/>
            <person name="Nagai Y."/>
            <person name="Toyoda A."/>
            <person name="Suzuki Y."/>
            <person name="Arimoto A."/>
            <person name="Ishii H."/>
            <person name="Satoh N."/>
            <person name="Nishiyama T."/>
            <person name="Hasebe M."/>
            <person name="Maruyama T."/>
            <person name="Minagawa J."/>
            <person name="Obokata J."/>
            <person name="Shigenobu S."/>
        </authorList>
    </citation>
    <scope>NUCLEOTIDE SEQUENCE [LARGE SCALE GENOMIC DNA]</scope>
</reference>
<feature type="domain" description="DDE-1" evidence="1">
    <location>
        <begin position="57"/>
        <end position="180"/>
    </location>
</feature>
<dbReference type="GO" id="GO:0005634">
    <property type="term" value="C:nucleus"/>
    <property type="evidence" value="ECO:0007669"/>
    <property type="project" value="TreeGrafter"/>
</dbReference>
<dbReference type="PANTHER" id="PTHR19303">
    <property type="entry name" value="TRANSPOSON"/>
    <property type="match status" value="1"/>
</dbReference>
<comment type="caution">
    <text evidence="2">The sequence shown here is derived from an EMBL/GenBank/DDBJ whole genome shotgun (WGS) entry which is preliminary data.</text>
</comment>
<name>A0AAV4DVI1_9GAST</name>
<dbReference type="EMBL" id="BLXT01008384">
    <property type="protein sequence ID" value="GFO48175.1"/>
    <property type="molecule type" value="Genomic_DNA"/>
</dbReference>
<dbReference type="InterPro" id="IPR050863">
    <property type="entry name" value="CenT-Element_Derived"/>
</dbReference>
<organism evidence="2 3">
    <name type="scientific">Plakobranchus ocellatus</name>
    <dbReference type="NCBI Taxonomy" id="259542"/>
    <lineage>
        <taxon>Eukaryota</taxon>
        <taxon>Metazoa</taxon>
        <taxon>Spiralia</taxon>
        <taxon>Lophotrochozoa</taxon>
        <taxon>Mollusca</taxon>
        <taxon>Gastropoda</taxon>
        <taxon>Heterobranchia</taxon>
        <taxon>Euthyneura</taxon>
        <taxon>Panpulmonata</taxon>
        <taxon>Sacoglossa</taxon>
        <taxon>Placobranchoidea</taxon>
        <taxon>Plakobranchidae</taxon>
        <taxon>Plakobranchus</taxon>
    </lineage>
</organism>
<gene>
    <name evidence="2" type="ORF">PoB_007468000</name>
</gene>
<evidence type="ECO:0000313" key="2">
    <source>
        <dbReference type="EMBL" id="GFO48175.1"/>
    </source>
</evidence>
<protein>
    <submittedName>
        <fullName evidence="2">Tigger transposable element-derived protein 1</fullName>
    </submittedName>
</protein>